<dbReference type="Gene3D" id="3.30.450.410">
    <property type="match status" value="1"/>
</dbReference>
<name>A0A1I1B0Z2_9CLOT</name>
<evidence type="ECO:0000313" key="2">
    <source>
        <dbReference type="Proteomes" id="UP000198619"/>
    </source>
</evidence>
<dbReference type="GO" id="GO:0018836">
    <property type="term" value="F:alkylmercury lyase activity"/>
    <property type="evidence" value="ECO:0007669"/>
    <property type="project" value="InterPro"/>
</dbReference>
<dbReference type="AlphaFoldDB" id="A0A1I1B0Z2"/>
<dbReference type="SUPFAM" id="SSF160387">
    <property type="entry name" value="NosL/MerB-like"/>
    <property type="match status" value="1"/>
</dbReference>
<keyword evidence="2" id="KW-1185">Reference proteome</keyword>
<evidence type="ECO:0000313" key="1">
    <source>
        <dbReference type="EMBL" id="SFB44015.1"/>
    </source>
</evidence>
<dbReference type="InterPro" id="IPR053717">
    <property type="entry name" value="MerB_lyase_sf"/>
</dbReference>
<accession>A0A1I1B0Z2</accession>
<dbReference type="STRING" id="84698.SAMN04488528_10574"/>
<dbReference type="NCBIfam" id="NF040728">
    <property type="entry name" value="MerB_rel_SaoL"/>
    <property type="match status" value="1"/>
</dbReference>
<proteinExistence type="predicted"/>
<dbReference type="EMBL" id="FOKI01000057">
    <property type="protein sequence ID" value="SFB44015.1"/>
    <property type="molecule type" value="Genomic_DNA"/>
</dbReference>
<protein>
    <submittedName>
        <fullName evidence="1">Alkylmercury lyase</fullName>
    </submittedName>
</protein>
<gene>
    <name evidence="1" type="ORF">SAMN04488528_10574</name>
</gene>
<organism evidence="1 2">
    <name type="scientific">Clostridium frigidicarnis</name>
    <dbReference type="NCBI Taxonomy" id="84698"/>
    <lineage>
        <taxon>Bacteria</taxon>
        <taxon>Bacillati</taxon>
        <taxon>Bacillota</taxon>
        <taxon>Clostridia</taxon>
        <taxon>Eubacteriales</taxon>
        <taxon>Clostridiaceae</taxon>
        <taxon>Clostridium</taxon>
    </lineage>
</organism>
<reference evidence="1 2" key="1">
    <citation type="submission" date="2016-10" db="EMBL/GenBank/DDBJ databases">
        <authorList>
            <person name="de Groot N.N."/>
        </authorList>
    </citation>
    <scope>NUCLEOTIDE SEQUENCE [LARGE SCALE GENOMIC DNA]</scope>
    <source>
        <strain evidence="1 2">DSM 12271</strain>
    </source>
</reference>
<sequence>MKELYMNEYKGFKNYDFDEVYRASICSKMSLKEEKLRRFFMDYIIEEKQPFELDSIDKYLDKLQLEKKEVKKLVKSIEEKEGLWQEDGFIKFVYPVSSIETNHRVRIEDGREFFAMCAIDAMGSHFTFDKNIKINSKCSECGQEIFVEINNGEVVECQPSSLNILHVNTEKFTEMAKTC</sequence>
<dbReference type="InterPro" id="IPR004927">
    <property type="entry name" value="MerB"/>
</dbReference>
<keyword evidence="1" id="KW-0456">Lyase</keyword>
<dbReference type="Proteomes" id="UP000198619">
    <property type="component" value="Unassembled WGS sequence"/>
</dbReference>
<dbReference type="Pfam" id="PF03243">
    <property type="entry name" value="MerB"/>
    <property type="match status" value="1"/>
</dbReference>
<dbReference type="OrthoDB" id="307302at2"/>